<protein>
    <recommendedName>
        <fullName evidence="3">Large polyvalent protein associated domain-containing protein</fullName>
    </recommendedName>
</protein>
<dbReference type="Proteomes" id="UP001144612">
    <property type="component" value="Unassembled WGS sequence"/>
</dbReference>
<keyword evidence="2" id="KW-1185">Reference proteome</keyword>
<comment type="caution">
    <text evidence="1">The sequence shown here is derived from an EMBL/GenBank/DDBJ whole genome shotgun (WGS) entry which is preliminary data.</text>
</comment>
<dbReference type="EMBL" id="JAPQFJ010000008">
    <property type="protein sequence ID" value="MCY6958843.1"/>
    <property type="molecule type" value="Genomic_DNA"/>
</dbReference>
<dbReference type="RefSeq" id="WP_268061258.1">
    <property type="nucleotide sequence ID" value="NZ_JAPQFJ010000008.1"/>
</dbReference>
<organism evidence="1 2">
    <name type="scientific">Clostridium brassicae</name>
    <dbReference type="NCBI Taxonomy" id="2999072"/>
    <lineage>
        <taxon>Bacteria</taxon>
        <taxon>Bacillati</taxon>
        <taxon>Bacillota</taxon>
        <taxon>Clostridia</taxon>
        <taxon>Eubacteriales</taxon>
        <taxon>Clostridiaceae</taxon>
        <taxon>Clostridium</taxon>
    </lineage>
</organism>
<name>A0ABT4D956_9CLOT</name>
<accession>A0ABT4D956</accession>
<evidence type="ECO:0000313" key="2">
    <source>
        <dbReference type="Proteomes" id="UP001144612"/>
    </source>
</evidence>
<reference evidence="1" key="1">
    <citation type="submission" date="2022-12" db="EMBL/GenBank/DDBJ databases">
        <title>Clostridium sp. nov., isolated from industrial wastewater.</title>
        <authorList>
            <person name="Jiayan W."/>
        </authorList>
    </citation>
    <scope>NUCLEOTIDE SEQUENCE</scope>
    <source>
        <strain evidence="1">ZC22-4</strain>
    </source>
</reference>
<proteinExistence type="predicted"/>
<evidence type="ECO:0000313" key="1">
    <source>
        <dbReference type="EMBL" id="MCY6958843.1"/>
    </source>
</evidence>
<gene>
    <name evidence="1" type="ORF">OW729_09535</name>
</gene>
<evidence type="ECO:0008006" key="3">
    <source>
        <dbReference type="Google" id="ProtNLM"/>
    </source>
</evidence>
<sequence length="112" mass="13316">MNRFKTYEIIKLLEEHPKSKYKDSKNRIIENVKGKVVVTFEGTFESLDINETWTQCQEPTFFIDAVNSGKKIRFDDIGSFHTVQEILNILTEEYFEEQIINKLNKKCWYVNS</sequence>